<dbReference type="CDD" id="cd08297">
    <property type="entry name" value="CAD3"/>
    <property type="match status" value="1"/>
</dbReference>
<dbReference type="Pfam" id="PF08240">
    <property type="entry name" value="ADH_N"/>
    <property type="match status" value="1"/>
</dbReference>
<dbReference type="FunFam" id="3.40.50.720:FF:000039">
    <property type="entry name" value="Alcohol dehydrogenase AdhP"/>
    <property type="match status" value="1"/>
</dbReference>
<dbReference type="InterPro" id="IPR002328">
    <property type="entry name" value="ADH_Zn_CS"/>
</dbReference>
<organism evidence="9 10">
    <name type="scientific">Cyphellophora attinorum</name>
    <dbReference type="NCBI Taxonomy" id="1664694"/>
    <lineage>
        <taxon>Eukaryota</taxon>
        <taxon>Fungi</taxon>
        <taxon>Dikarya</taxon>
        <taxon>Ascomycota</taxon>
        <taxon>Pezizomycotina</taxon>
        <taxon>Eurotiomycetes</taxon>
        <taxon>Chaetothyriomycetidae</taxon>
        <taxon>Chaetothyriales</taxon>
        <taxon>Cyphellophoraceae</taxon>
        <taxon>Cyphellophora</taxon>
    </lineage>
</organism>
<evidence type="ECO:0000256" key="7">
    <source>
        <dbReference type="RuleBase" id="RU361277"/>
    </source>
</evidence>
<sequence length="369" mass="39214">MPGTTSIPETQTVALVHKQGDPVEFDDTYPVPVPKDNEILVKVLYTGVCQSDLHTKAGTAPSATGAPITNIKLPHVGGHEGVGRVVALGHQASSNITLNTLIGIRFLSTTCHACEYCVAGLDQYCQSATNHLHHEDGSFQQYCLLRSGKGTEDFVVLGDADEADTDLLKVLGPTLCAGVTAYKAVKNSGIQKGEWLTVVGAGGGLGHFAVQYALARSAYVIGIDAGSHKHDFITSLGASHYIDITQTPDIASEVQRLTNGGTHALIVTSGHPSAFTKLGDMIRTGGSLCMVGIPPGEVKLDMPVSEIIIRGLRIQGNLVGSLAETMEAVELVRQGKVKPRVQVLPFRELERAYELLESGKVMGRIVLKM</sequence>
<accession>A0A0N1NWS5</accession>
<evidence type="ECO:0000313" key="9">
    <source>
        <dbReference type="EMBL" id="KPI36115.1"/>
    </source>
</evidence>
<dbReference type="SMART" id="SM00829">
    <property type="entry name" value="PKS_ER"/>
    <property type="match status" value="1"/>
</dbReference>
<evidence type="ECO:0000256" key="1">
    <source>
        <dbReference type="ARBA" id="ARBA00001947"/>
    </source>
</evidence>
<dbReference type="RefSeq" id="XP_017996078.1">
    <property type="nucleotide sequence ID" value="XM_018149337.1"/>
</dbReference>
<dbReference type="InterPro" id="IPR036291">
    <property type="entry name" value="NAD(P)-bd_dom_sf"/>
</dbReference>
<keyword evidence="6" id="KW-0520">NAD</keyword>
<dbReference type="PANTHER" id="PTHR42940">
    <property type="entry name" value="ALCOHOL DEHYDROGENASE 1-RELATED"/>
    <property type="match status" value="1"/>
</dbReference>
<evidence type="ECO:0000256" key="5">
    <source>
        <dbReference type="ARBA" id="ARBA00023002"/>
    </source>
</evidence>
<evidence type="ECO:0000256" key="3">
    <source>
        <dbReference type="ARBA" id="ARBA00022723"/>
    </source>
</evidence>
<dbReference type="InterPro" id="IPR013154">
    <property type="entry name" value="ADH-like_N"/>
</dbReference>
<proteinExistence type="inferred from homology"/>
<evidence type="ECO:0000313" key="10">
    <source>
        <dbReference type="Proteomes" id="UP000038010"/>
    </source>
</evidence>
<gene>
    <name evidence="9" type="ORF">AB675_8854</name>
</gene>
<dbReference type="InterPro" id="IPR011032">
    <property type="entry name" value="GroES-like_sf"/>
</dbReference>
<keyword evidence="5" id="KW-0560">Oxidoreductase</keyword>
<evidence type="ECO:0000259" key="8">
    <source>
        <dbReference type="SMART" id="SM00829"/>
    </source>
</evidence>
<dbReference type="Proteomes" id="UP000038010">
    <property type="component" value="Unassembled WGS sequence"/>
</dbReference>
<dbReference type="VEuPathDB" id="FungiDB:AB675_8854"/>
<dbReference type="AlphaFoldDB" id="A0A0N1NWS5"/>
<dbReference type="GeneID" id="28741217"/>
<dbReference type="OrthoDB" id="1879366at2759"/>
<dbReference type="SUPFAM" id="SSF51735">
    <property type="entry name" value="NAD(P)-binding Rossmann-fold domains"/>
    <property type="match status" value="1"/>
</dbReference>
<comment type="caution">
    <text evidence="9">The sequence shown here is derived from an EMBL/GenBank/DDBJ whole genome shotgun (WGS) entry which is preliminary data.</text>
</comment>
<comment type="cofactor">
    <cofactor evidence="1 7">
        <name>Zn(2+)</name>
        <dbReference type="ChEBI" id="CHEBI:29105"/>
    </cofactor>
</comment>
<dbReference type="PANTHER" id="PTHR42940:SF6">
    <property type="entry name" value="DEHYDROGENASE, PUTATIVE (AFU_ORTHOLOGUE AFUA_2G04590)-RELATED"/>
    <property type="match status" value="1"/>
</dbReference>
<dbReference type="GO" id="GO:0004022">
    <property type="term" value="F:alcohol dehydrogenase (NAD+) activity"/>
    <property type="evidence" value="ECO:0007669"/>
    <property type="project" value="TreeGrafter"/>
</dbReference>
<dbReference type="SUPFAM" id="SSF50129">
    <property type="entry name" value="GroES-like"/>
    <property type="match status" value="1"/>
</dbReference>
<reference evidence="9 10" key="1">
    <citation type="submission" date="2015-06" db="EMBL/GenBank/DDBJ databases">
        <title>Draft genome of the ant-associated black yeast Phialophora attae CBS 131958.</title>
        <authorList>
            <person name="Moreno L.F."/>
            <person name="Stielow B.J."/>
            <person name="de Hoog S."/>
            <person name="Vicente V.A."/>
            <person name="Weiss V.A."/>
            <person name="de Vries M."/>
            <person name="Cruz L.M."/>
            <person name="Souza E.M."/>
        </authorList>
    </citation>
    <scope>NUCLEOTIDE SEQUENCE [LARGE SCALE GENOMIC DNA]</scope>
    <source>
        <strain evidence="9 10">CBS 131958</strain>
    </source>
</reference>
<evidence type="ECO:0000256" key="2">
    <source>
        <dbReference type="ARBA" id="ARBA00008072"/>
    </source>
</evidence>
<protein>
    <submittedName>
        <fullName evidence="9">Alcohol dehydrogenase 2</fullName>
    </submittedName>
</protein>
<dbReference type="STRING" id="1664694.A0A0N1NWS5"/>
<name>A0A0N1NWS5_9EURO</name>
<dbReference type="Gene3D" id="3.90.180.10">
    <property type="entry name" value="Medium-chain alcohol dehydrogenases, catalytic domain"/>
    <property type="match status" value="1"/>
</dbReference>
<dbReference type="EMBL" id="LFJN01000033">
    <property type="protein sequence ID" value="KPI36115.1"/>
    <property type="molecule type" value="Genomic_DNA"/>
</dbReference>
<dbReference type="Pfam" id="PF00107">
    <property type="entry name" value="ADH_zinc_N"/>
    <property type="match status" value="1"/>
</dbReference>
<dbReference type="Gene3D" id="3.40.50.720">
    <property type="entry name" value="NAD(P)-binding Rossmann-like Domain"/>
    <property type="match status" value="1"/>
</dbReference>
<keyword evidence="3 7" id="KW-0479">Metal-binding</keyword>
<comment type="similarity">
    <text evidence="2 7">Belongs to the zinc-containing alcohol dehydrogenase family.</text>
</comment>
<evidence type="ECO:0000256" key="6">
    <source>
        <dbReference type="ARBA" id="ARBA00023027"/>
    </source>
</evidence>
<dbReference type="PROSITE" id="PS00059">
    <property type="entry name" value="ADH_ZINC"/>
    <property type="match status" value="1"/>
</dbReference>
<dbReference type="GO" id="GO:0008270">
    <property type="term" value="F:zinc ion binding"/>
    <property type="evidence" value="ECO:0007669"/>
    <property type="project" value="InterPro"/>
</dbReference>
<feature type="domain" description="Enoyl reductase (ER)" evidence="8">
    <location>
        <begin position="20"/>
        <end position="367"/>
    </location>
</feature>
<keyword evidence="4 7" id="KW-0862">Zinc</keyword>
<dbReference type="InterPro" id="IPR020843">
    <property type="entry name" value="ER"/>
</dbReference>
<evidence type="ECO:0000256" key="4">
    <source>
        <dbReference type="ARBA" id="ARBA00022833"/>
    </source>
</evidence>
<dbReference type="InterPro" id="IPR013149">
    <property type="entry name" value="ADH-like_C"/>
</dbReference>
<keyword evidence="10" id="KW-1185">Reference proteome</keyword>
<dbReference type="GO" id="GO:0005737">
    <property type="term" value="C:cytoplasm"/>
    <property type="evidence" value="ECO:0007669"/>
    <property type="project" value="TreeGrafter"/>
</dbReference>